<dbReference type="Pfam" id="PF10435">
    <property type="entry name" value="BetaGal_dom2"/>
    <property type="match status" value="1"/>
</dbReference>
<dbReference type="FunFam" id="3.20.20.80:FF:000040">
    <property type="entry name" value="Beta-galactosidase A"/>
    <property type="match status" value="1"/>
</dbReference>
<dbReference type="Gene3D" id="2.60.390.10">
    <property type="entry name" value="Beta-galactosidase, domain 3"/>
    <property type="match status" value="1"/>
</dbReference>
<keyword evidence="4 9" id="KW-0732">Signal</keyword>
<evidence type="ECO:0000256" key="4">
    <source>
        <dbReference type="ARBA" id="ARBA00022729"/>
    </source>
</evidence>
<dbReference type="FunFam" id="2.102.20.10:FF:000001">
    <property type="entry name" value="Beta-galactosidase A"/>
    <property type="match status" value="1"/>
</dbReference>
<keyword evidence="6" id="KW-0325">Glycoprotein</keyword>
<keyword evidence="7" id="KW-0326">Glycosidase</keyword>
<dbReference type="Pfam" id="PF13364">
    <property type="entry name" value="BetaGal_ABD2"/>
    <property type="match status" value="2"/>
</dbReference>
<reference evidence="11" key="2">
    <citation type="submission" date="2023-05" db="EMBL/GenBank/DDBJ databases">
        <authorList>
            <consortium name="Lawrence Berkeley National Laboratory"/>
            <person name="Steindorff A."/>
            <person name="Hensen N."/>
            <person name="Bonometti L."/>
            <person name="Westerberg I."/>
            <person name="Brannstrom I.O."/>
            <person name="Guillou S."/>
            <person name="Cros-Aarteil S."/>
            <person name="Calhoun S."/>
            <person name="Haridas S."/>
            <person name="Kuo A."/>
            <person name="Mondo S."/>
            <person name="Pangilinan J."/>
            <person name="Riley R."/>
            <person name="Labutti K."/>
            <person name="Andreopoulos B."/>
            <person name="Lipzen A."/>
            <person name="Chen C."/>
            <person name="Yanf M."/>
            <person name="Daum C."/>
            <person name="Ng V."/>
            <person name="Clum A."/>
            <person name="Ohm R."/>
            <person name="Martin F."/>
            <person name="Silar P."/>
            <person name="Natvig D."/>
            <person name="Lalanne C."/>
            <person name="Gautier V."/>
            <person name="Ament-Velasquez S.L."/>
            <person name="Kruys A."/>
            <person name="Hutchinson M.I."/>
            <person name="Powell A.J."/>
            <person name="Barry K."/>
            <person name="Miller A.N."/>
            <person name="Grigoriev I.V."/>
            <person name="Debuchy R."/>
            <person name="Gladieux P."/>
            <person name="Thoren M.H."/>
            <person name="Johannesson H."/>
        </authorList>
    </citation>
    <scope>NUCLEOTIDE SEQUENCE</scope>
    <source>
        <strain evidence="11">CBS 538.74</strain>
    </source>
</reference>
<dbReference type="Pfam" id="PF01301">
    <property type="entry name" value="Glyco_hydro_35"/>
    <property type="match status" value="1"/>
</dbReference>
<evidence type="ECO:0000313" key="11">
    <source>
        <dbReference type="EMBL" id="KAK4150853.1"/>
    </source>
</evidence>
<dbReference type="InterPro" id="IPR031330">
    <property type="entry name" value="Gly_Hdrlase_35_cat"/>
</dbReference>
<dbReference type="InterPro" id="IPR008979">
    <property type="entry name" value="Galactose-bd-like_sf"/>
</dbReference>
<evidence type="ECO:0000256" key="6">
    <source>
        <dbReference type="ARBA" id="ARBA00023180"/>
    </source>
</evidence>
<evidence type="ECO:0000256" key="5">
    <source>
        <dbReference type="ARBA" id="ARBA00022801"/>
    </source>
</evidence>
<dbReference type="Proteomes" id="UP001302745">
    <property type="component" value="Unassembled WGS sequence"/>
</dbReference>
<dbReference type="InterPro" id="IPR017853">
    <property type="entry name" value="GH"/>
</dbReference>
<dbReference type="SUPFAM" id="SSF49785">
    <property type="entry name" value="Galactose-binding domain-like"/>
    <property type="match status" value="2"/>
</dbReference>
<proteinExistence type="inferred from homology"/>
<dbReference type="InterPro" id="IPR025300">
    <property type="entry name" value="BetaGal_jelly_roll_dom"/>
</dbReference>
<dbReference type="GO" id="GO:0005975">
    <property type="term" value="P:carbohydrate metabolic process"/>
    <property type="evidence" value="ECO:0007669"/>
    <property type="project" value="InterPro"/>
</dbReference>
<dbReference type="AlphaFoldDB" id="A0AAN6VG35"/>
<evidence type="ECO:0000256" key="9">
    <source>
        <dbReference type="SAM" id="SignalP"/>
    </source>
</evidence>
<dbReference type="SMART" id="SM01029">
    <property type="entry name" value="BetaGal_dom2"/>
    <property type="match status" value="1"/>
</dbReference>
<dbReference type="SUPFAM" id="SSF51011">
    <property type="entry name" value="Glycosyl hydrolase domain"/>
    <property type="match status" value="1"/>
</dbReference>
<dbReference type="SUPFAM" id="SSF117100">
    <property type="entry name" value="Beta-galactosidase LacA, domain 3"/>
    <property type="match status" value="1"/>
</dbReference>
<comment type="caution">
    <text evidence="11">The sequence shown here is derived from an EMBL/GenBank/DDBJ whole genome shotgun (WGS) entry which is preliminary data.</text>
</comment>
<name>A0AAN6VG35_9PEZI</name>
<comment type="similarity">
    <text evidence="2 8">Belongs to the glycosyl hydrolase 35 family.</text>
</comment>
<dbReference type="GO" id="GO:0004565">
    <property type="term" value="F:beta-galactosidase activity"/>
    <property type="evidence" value="ECO:0007669"/>
    <property type="project" value="UniProtKB-EC"/>
</dbReference>
<reference evidence="11" key="1">
    <citation type="journal article" date="2023" name="Mol. Phylogenet. Evol.">
        <title>Genome-scale phylogeny and comparative genomics of the fungal order Sordariales.</title>
        <authorList>
            <person name="Hensen N."/>
            <person name="Bonometti L."/>
            <person name="Westerberg I."/>
            <person name="Brannstrom I.O."/>
            <person name="Guillou S."/>
            <person name="Cros-Aarteil S."/>
            <person name="Calhoun S."/>
            <person name="Haridas S."/>
            <person name="Kuo A."/>
            <person name="Mondo S."/>
            <person name="Pangilinan J."/>
            <person name="Riley R."/>
            <person name="LaButti K."/>
            <person name="Andreopoulos B."/>
            <person name="Lipzen A."/>
            <person name="Chen C."/>
            <person name="Yan M."/>
            <person name="Daum C."/>
            <person name="Ng V."/>
            <person name="Clum A."/>
            <person name="Steindorff A."/>
            <person name="Ohm R.A."/>
            <person name="Martin F."/>
            <person name="Silar P."/>
            <person name="Natvig D.O."/>
            <person name="Lalanne C."/>
            <person name="Gautier V."/>
            <person name="Ament-Velasquez S.L."/>
            <person name="Kruys A."/>
            <person name="Hutchinson M.I."/>
            <person name="Powell A.J."/>
            <person name="Barry K."/>
            <person name="Miller A.N."/>
            <person name="Grigoriev I.V."/>
            <person name="Debuchy R."/>
            <person name="Gladieux P."/>
            <person name="Hiltunen Thoren M."/>
            <person name="Johannesson H."/>
        </authorList>
    </citation>
    <scope>NUCLEOTIDE SEQUENCE</scope>
    <source>
        <strain evidence="11">CBS 538.74</strain>
    </source>
</reference>
<gene>
    <name evidence="11" type="ORF">C8A00DRAFT_45844</name>
</gene>
<sequence>MRFLHRPCGLSGGLLLWILFTVWFQFGDADDTSSPWPILDNGLQHTVQWDHHSLLINGERLFLFGGEMHPFRLPVPELWEDMLQKIKATGMRMVSIYTHWGFHAPTPDKIDLSTGAHNLTRFLEMARDIGLYVMVRPGPYINGELSAGGMPLWTTTGEYGALRSNGTAYTKAWTPYQDGIARATKPFQLTEDGTVIMYQIEIEYAKQWKDTEAKIPNPEAISYMEKLKDNARKNGIVVPLMHNIPNHGKPSWSKDYDTVGAGGNVDIYGLDSYPQCWSCLLEACGDVTPWAVSDYFGQFQLASPKQPSFMPEFQAGAMNPWDGPAGGCKERMGVEFVNFYYRDNIAQGVTVLNLYMMYGGTNWGWLAAPIVGSSYDYAAAISEDRSIGDKFYEIKNFGLFTRVADELAFTDRVGMGTEYTNNTNLFTTELRNPKTGAGFYVIRHAQTDSVSEEWFAIQVNTSIGQFWMPKISSALVMSGHERRILVTDFHFGNNTLYYATPEVLAHSIIDGKSILVLWTPLGRNAEFYLQGATNGTFSGGQAVTFSKSEKGVIVGYTQKEGMSVLDFDNDVRVVIMDRKTAYKAWAPALTNDPKVPVDQTALVIGPYLVRSATLNANTISIQGDANTTNPLEVFTASHITQIQWKGIDLPTTKTNHSTLAATIPGPSPSSSSFPAPQITNWKSHDSLPERLPSYSDAGPAWVLANDSTTPNPALDPNTTTKPYLFADQYGFHTGIRLWRGHFSADKAPTGVFLHVQGGTAHGWSAYLNGAFLGSWLGRSDVAAANLTFSFGEGMVTEGEENVLLVVHDDTGHDQQAGAVRPRGILNATLLGEGGGLTAERLGWHLPGFDDSAWEAAEGGPREGFEGAGVRFYRGTMALDVPPGVDVSLAFRFTPVKGGEGYRVLLFVNGWQYGRYYPSIAAEDTFPVPVGVLDYGGENVVGLAVWALQADGAQVDVEVVVRYVVDSSLDVRFDGSYLRPGWDPLRLEYV</sequence>
<evidence type="ECO:0000259" key="10">
    <source>
        <dbReference type="SMART" id="SM01029"/>
    </source>
</evidence>
<accession>A0AAN6VG35</accession>
<evidence type="ECO:0000256" key="3">
    <source>
        <dbReference type="ARBA" id="ARBA00012756"/>
    </source>
</evidence>
<dbReference type="Gene3D" id="3.20.20.80">
    <property type="entry name" value="Glycosidases"/>
    <property type="match status" value="1"/>
</dbReference>
<dbReference type="Gene3D" id="2.60.120.260">
    <property type="entry name" value="Galactose-binding domain-like"/>
    <property type="match status" value="3"/>
</dbReference>
<dbReference type="PRINTS" id="PR00742">
    <property type="entry name" value="GLHYDRLASE35"/>
</dbReference>
<dbReference type="InterPro" id="IPR001944">
    <property type="entry name" value="Glycoside_Hdrlase_35"/>
</dbReference>
<dbReference type="InterPro" id="IPR036833">
    <property type="entry name" value="BetaGal_dom3_sf"/>
</dbReference>
<organism evidence="11 12">
    <name type="scientific">Chaetomidium leptoderma</name>
    <dbReference type="NCBI Taxonomy" id="669021"/>
    <lineage>
        <taxon>Eukaryota</taxon>
        <taxon>Fungi</taxon>
        <taxon>Dikarya</taxon>
        <taxon>Ascomycota</taxon>
        <taxon>Pezizomycotina</taxon>
        <taxon>Sordariomycetes</taxon>
        <taxon>Sordariomycetidae</taxon>
        <taxon>Sordariales</taxon>
        <taxon>Chaetomiaceae</taxon>
        <taxon>Chaetomidium</taxon>
    </lineage>
</organism>
<dbReference type="InterPro" id="IPR018954">
    <property type="entry name" value="Betagal_dom2"/>
</dbReference>
<dbReference type="InterPro" id="IPR025972">
    <property type="entry name" value="BetaGal_dom3"/>
</dbReference>
<evidence type="ECO:0000313" key="12">
    <source>
        <dbReference type="Proteomes" id="UP001302745"/>
    </source>
</evidence>
<evidence type="ECO:0000256" key="7">
    <source>
        <dbReference type="ARBA" id="ARBA00023295"/>
    </source>
</evidence>
<dbReference type="PANTHER" id="PTHR23421">
    <property type="entry name" value="BETA-GALACTOSIDASE RELATED"/>
    <property type="match status" value="1"/>
</dbReference>
<feature type="signal peptide" evidence="9">
    <location>
        <begin position="1"/>
        <end position="29"/>
    </location>
</feature>
<dbReference type="EC" id="3.2.1.23" evidence="3"/>
<keyword evidence="12" id="KW-1185">Reference proteome</keyword>
<evidence type="ECO:0000256" key="1">
    <source>
        <dbReference type="ARBA" id="ARBA00001412"/>
    </source>
</evidence>
<dbReference type="SUPFAM" id="SSF51445">
    <property type="entry name" value="(Trans)glycosidases"/>
    <property type="match status" value="1"/>
</dbReference>
<comment type="catalytic activity">
    <reaction evidence="1">
        <text>Hydrolysis of terminal non-reducing beta-D-galactose residues in beta-D-galactosides.</text>
        <dbReference type="EC" id="3.2.1.23"/>
    </reaction>
</comment>
<evidence type="ECO:0000256" key="8">
    <source>
        <dbReference type="RuleBase" id="RU003679"/>
    </source>
</evidence>
<dbReference type="Pfam" id="PF13363">
    <property type="entry name" value="BetaGal_dom3"/>
    <property type="match status" value="1"/>
</dbReference>
<dbReference type="EMBL" id="MU857047">
    <property type="protein sequence ID" value="KAK4150853.1"/>
    <property type="molecule type" value="Genomic_DNA"/>
</dbReference>
<protein>
    <recommendedName>
        <fullName evidence="3">beta-galactosidase</fullName>
        <ecNumber evidence="3">3.2.1.23</ecNumber>
    </recommendedName>
</protein>
<dbReference type="InterPro" id="IPR037110">
    <property type="entry name" value="Betagal_dom2_sf"/>
</dbReference>
<feature type="chain" id="PRO_5042934897" description="beta-galactosidase" evidence="9">
    <location>
        <begin position="30"/>
        <end position="989"/>
    </location>
</feature>
<evidence type="ECO:0000256" key="2">
    <source>
        <dbReference type="ARBA" id="ARBA00009809"/>
    </source>
</evidence>
<keyword evidence="5 11" id="KW-0378">Hydrolase</keyword>
<feature type="domain" description="Beta-galactosidase" evidence="10">
    <location>
        <begin position="406"/>
        <end position="584"/>
    </location>
</feature>
<dbReference type="Gene3D" id="2.102.20.10">
    <property type="entry name" value="Beta-galactosidase, domain 2"/>
    <property type="match status" value="1"/>
</dbReference>